<proteinExistence type="predicted"/>
<dbReference type="GeneID" id="73341996"/>
<accession>A0A9Q8WGL4</accession>
<organism evidence="1 2">
    <name type="scientific">Colletotrichum lupini</name>
    <dbReference type="NCBI Taxonomy" id="145971"/>
    <lineage>
        <taxon>Eukaryota</taxon>
        <taxon>Fungi</taxon>
        <taxon>Dikarya</taxon>
        <taxon>Ascomycota</taxon>
        <taxon>Pezizomycotina</taxon>
        <taxon>Sordariomycetes</taxon>
        <taxon>Hypocreomycetidae</taxon>
        <taxon>Glomerellales</taxon>
        <taxon>Glomerellaceae</taxon>
        <taxon>Colletotrichum</taxon>
        <taxon>Colletotrichum acutatum species complex</taxon>
    </lineage>
</organism>
<dbReference type="EMBL" id="CP019476">
    <property type="protein sequence ID" value="UQC82506.1"/>
    <property type="molecule type" value="Genomic_DNA"/>
</dbReference>
<protein>
    <submittedName>
        <fullName evidence="1">Uncharacterized protein</fullName>
    </submittedName>
</protein>
<evidence type="ECO:0000313" key="2">
    <source>
        <dbReference type="Proteomes" id="UP000830671"/>
    </source>
</evidence>
<keyword evidence="2" id="KW-1185">Reference proteome</keyword>
<sequence length="99" mass="10817">MVESRVNSSQARETVGLELLTYFTRKTIVSSTIQASNVPTMASISSTSRGVCGSVWPKLQAPKLPQNFHLTPGLPFRLPHTNFISSTNFLTPSSHPFPS</sequence>
<dbReference type="RefSeq" id="XP_049144129.1">
    <property type="nucleotide sequence ID" value="XM_049286986.1"/>
</dbReference>
<dbReference type="Proteomes" id="UP000830671">
    <property type="component" value="Chromosome 4"/>
</dbReference>
<reference evidence="1" key="1">
    <citation type="journal article" date="2021" name="Mol. Plant Microbe Interact.">
        <title>Complete Genome Sequence of the Plant-Pathogenic Fungus Colletotrichum lupini.</title>
        <authorList>
            <person name="Baroncelli R."/>
            <person name="Pensec F."/>
            <person name="Da Lio D."/>
            <person name="Boufleur T."/>
            <person name="Vicente I."/>
            <person name="Sarrocco S."/>
            <person name="Picot A."/>
            <person name="Baraldi E."/>
            <person name="Sukno S."/>
            <person name="Thon M."/>
            <person name="Le Floch G."/>
        </authorList>
    </citation>
    <scope>NUCLEOTIDE SEQUENCE</scope>
    <source>
        <strain evidence="1">IMI 504893</strain>
    </source>
</reference>
<dbReference type="KEGG" id="clup:CLUP02_07994"/>
<evidence type="ECO:0000313" key="1">
    <source>
        <dbReference type="EMBL" id="UQC82506.1"/>
    </source>
</evidence>
<gene>
    <name evidence="1" type="ORF">CLUP02_07994</name>
</gene>
<dbReference type="AlphaFoldDB" id="A0A9Q8WGL4"/>
<name>A0A9Q8WGL4_9PEZI</name>